<dbReference type="Pfam" id="PF01894">
    <property type="entry name" value="YjbQ"/>
    <property type="match status" value="1"/>
</dbReference>
<dbReference type="HOGENOM" id="CLU_096980_0_2_10"/>
<dbReference type="Gene3D" id="2.60.120.460">
    <property type="entry name" value="YjbQ-like"/>
    <property type="match status" value="1"/>
</dbReference>
<name>G2PMX7_ALLRU</name>
<dbReference type="PANTHER" id="PTHR30615:SF8">
    <property type="entry name" value="UPF0047 PROTEIN C4A8.02C"/>
    <property type="match status" value="1"/>
</dbReference>
<comment type="similarity">
    <text evidence="1">Belongs to the UPF0047 family.</text>
</comment>
<reference evidence="3" key="1">
    <citation type="submission" date="2011-08" db="EMBL/GenBank/DDBJ databases">
        <title>The complete genome of Muricauda ruestringensis DSM 13258.</title>
        <authorList>
            <person name="Lucas S."/>
            <person name="Han J."/>
            <person name="Lapidus A."/>
            <person name="Bruce D."/>
            <person name="Goodwin L."/>
            <person name="Pitluck S."/>
            <person name="Peters L."/>
            <person name="Kyrpides N."/>
            <person name="Mavromatis K."/>
            <person name="Ivanova N."/>
            <person name="Ovchinnikova G."/>
            <person name="Teshima H."/>
            <person name="Detter J.C."/>
            <person name="Tapia R."/>
            <person name="Han C."/>
            <person name="Land M."/>
            <person name="Hauser L."/>
            <person name="Markowitz V."/>
            <person name="Cheng J.-F."/>
            <person name="Hugenholtz P."/>
            <person name="Woyke T."/>
            <person name="Wu D."/>
            <person name="Spring S."/>
            <person name="Schroeder M."/>
            <person name="Brambilla E."/>
            <person name="Klenk H.-P."/>
            <person name="Eisen J.A."/>
        </authorList>
    </citation>
    <scope>NUCLEOTIDE SEQUENCE [LARGE SCALE GENOMIC DNA]</scope>
    <source>
        <strain evidence="3">DSM 13258 / LMG 19739 / B1</strain>
    </source>
</reference>
<dbReference type="SUPFAM" id="SSF111038">
    <property type="entry name" value="YjbQ-like"/>
    <property type="match status" value="1"/>
</dbReference>
<dbReference type="OrthoDB" id="9801725at2"/>
<dbReference type="EMBL" id="CP002999">
    <property type="protein sequence ID" value="AEM71289.1"/>
    <property type="molecule type" value="Genomic_DNA"/>
</dbReference>
<dbReference type="PANTHER" id="PTHR30615">
    <property type="entry name" value="UNCHARACTERIZED PROTEIN YJBQ-RELATED"/>
    <property type="match status" value="1"/>
</dbReference>
<dbReference type="KEGG" id="mrs:Murru_2250"/>
<evidence type="ECO:0000256" key="1">
    <source>
        <dbReference type="ARBA" id="ARBA00005534"/>
    </source>
</evidence>
<gene>
    <name evidence="2" type="ordered locus">Murru_2250</name>
</gene>
<evidence type="ECO:0008006" key="4">
    <source>
        <dbReference type="Google" id="ProtNLM"/>
    </source>
</evidence>
<dbReference type="STRING" id="886377.Murru_2250"/>
<dbReference type="PIRSF" id="PIRSF004681">
    <property type="entry name" value="UCP004681"/>
    <property type="match status" value="1"/>
</dbReference>
<accession>G2PMX7</accession>
<dbReference type="NCBIfam" id="TIGR00149">
    <property type="entry name" value="TIGR00149_YjbQ"/>
    <property type="match status" value="1"/>
</dbReference>
<organism evidence="2 3">
    <name type="scientific">Allomuricauda ruestringensis (strain DSM 13258 / CIP 107369 / LMG 19739 / B1)</name>
    <name type="common">Muricauda ruestringensis</name>
    <dbReference type="NCBI Taxonomy" id="886377"/>
    <lineage>
        <taxon>Bacteria</taxon>
        <taxon>Pseudomonadati</taxon>
        <taxon>Bacteroidota</taxon>
        <taxon>Flavobacteriia</taxon>
        <taxon>Flavobacteriales</taxon>
        <taxon>Flavobacteriaceae</taxon>
        <taxon>Flagellimonas</taxon>
    </lineage>
</organism>
<dbReference type="InterPro" id="IPR001602">
    <property type="entry name" value="UPF0047_YjbQ-like"/>
</dbReference>
<dbReference type="InterPro" id="IPR035917">
    <property type="entry name" value="YjbQ-like_sf"/>
</dbReference>
<dbReference type="eggNOG" id="COG0432">
    <property type="taxonomic scope" value="Bacteria"/>
</dbReference>
<keyword evidence="3" id="KW-1185">Reference proteome</keyword>
<sequence length="140" mass="15817">MNFYQKEIQLKSYSRGFHLITDTVIDAVPEHRKINTGFLQVFIKHTSASLTINENADPTVRTDFESHINKMVPENAPYYVHNYEGPDDMPAHIKASLMGASVQIPITQGSLNMGIWQGIYLCEHRNHASGRKLVVTAYGQ</sequence>
<proteinExistence type="inferred from homology"/>
<evidence type="ECO:0000313" key="3">
    <source>
        <dbReference type="Proteomes" id="UP000008908"/>
    </source>
</evidence>
<evidence type="ECO:0000313" key="2">
    <source>
        <dbReference type="EMBL" id="AEM71289.1"/>
    </source>
</evidence>
<protein>
    <recommendedName>
        <fullName evidence="4">Secondary thiamine-phosphate synthase enzyme</fullName>
    </recommendedName>
</protein>
<dbReference type="Proteomes" id="UP000008908">
    <property type="component" value="Chromosome"/>
</dbReference>
<dbReference type="AlphaFoldDB" id="G2PMX7"/>
<dbReference type="RefSeq" id="WP_014033570.1">
    <property type="nucleotide sequence ID" value="NC_015945.1"/>
</dbReference>
<reference evidence="2 3" key="2">
    <citation type="journal article" date="2012" name="Stand. Genomic Sci.">
        <title>Complete genome sequence of the facultatively anaerobic, appendaged bacterium Muricauda ruestringensis type strain (B1(T)).</title>
        <authorList>
            <person name="Huntemann M."/>
            <person name="Teshima H."/>
            <person name="Lapidus A."/>
            <person name="Nolan M."/>
            <person name="Lucas S."/>
            <person name="Hammon N."/>
            <person name="Deshpande S."/>
            <person name="Cheng J.F."/>
            <person name="Tapia R."/>
            <person name="Goodwin L.A."/>
            <person name="Pitluck S."/>
            <person name="Liolios K."/>
            <person name="Pagani I."/>
            <person name="Ivanova N."/>
            <person name="Mavromatis K."/>
            <person name="Mikhailova N."/>
            <person name="Pati A."/>
            <person name="Chen A."/>
            <person name="Palaniappan K."/>
            <person name="Land M."/>
            <person name="Hauser L."/>
            <person name="Pan C."/>
            <person name="Brambilla E.M."/>
            <person name="Rohde M."/>
            <person name="Spring S."/>
            <person name="Goker M."/>
            <person name="Detter J.C."/>
            <person name="Bristow J."/>
            <person name="Eisen J.A."/>
            <person name="Markowitz V."/>
            <person name="Hugenholtz P."/>
            <person name="Kyrpides N.C."/>
            <person name="Klenk H.P."/>
            <person name="Woyke T."/>
        </authorList>
    </citation>
    <scope>NUCLEOTIDE SEQUENCE [LARGE SCALE GENOMIC DNA]</scope>
    <source>
        <strain evidence="3">DSM 13258 / LMG 19739 / B1</strain>
    </source>
</reference>